<feature type="transmembrane region" description="Helical" evidence="1">
    <location>
        <begin position="167"/>
        <end position="188"/>
    </location>
</feature>
<evidence type="ECO:0008006" key="4">
    <source>
        <dbReference type="Google" id="ProtNLM"/>
    </source>
</evidence>
<dbReference type="RefSeq" id="WP_044632469.1">
    <property type="nucleotide sequence ID" value="NZ_JTDW01000005.1"/>
</dbReference>
<keyword evidence="3" id="KW-1185">Reference proteome</keyword>
<dbReference type="AlphaFoldDB" id="A0A0D7W9E9"/>
<feature type="transmembrane region" description="Helical" evidence="1">
    <location>
        <begin position="128"/>
        <end position="147"/>
    </location>
</feature>
<evidence type="ECO:0000256" key="1">
    <source>
        <dbReference type="SAM" id="Phobius"/>
    </source>
</evidence>
<protein>
    <recommendedName>
        <fullName evidence="4">Beta-carotene 15,15'-monooxygenase</fullName>
    </recommendedName>
</protein>
<proteinExistence type="predicted"/>
<gene>
    <name evidence="2" type="ORF">PW52_08320</name>
</gene>
<accession>A0A0D7W9E9</accession>
<comment type="caution">
    <text evidence="2">The sequence shown here is derived from an EMBL/GenBank/DDBJ whole genome shotgun (WGS) entry which is preliminary data.</text>
</comment>
<organism evidence="2 3">
    <name type="scientific">Neotamlana sedimentorum</name>
    <dbReference type="NCBI Taxonomy" id="1435349"/>
    <lineage>
        <taxon>Bacteria</taxon>
        <taxon>Pseudomonadati</taxon>
        <taxon>Bacteroidota</taxon>
        <taxon>Flavobacteriia</taxon>
        <taxon>Flavobacteriales</taxon>
        <taxon>Flavobacteriaceae</taxon>
        <taxon>Neotamlana</taxon>
    </lineage>
</organism>
<keyword evidence="1" id="KW-1133">Transmembrane helix</keyword>
<feature type="transmembrane region" description="Helical" evidence="1">
    <location>
        <begin position="41"/>
        <end position="62"/>
    </location>
</feature>
<feature type="transmembrane region" description="Helical" evidence="1">
    <location>
        <begin position="82"/>
        <end position="99"/>
    </location>
</feature>
<evidence type="ECO:0000313" key="2">
    <source>
        <dbReference type="EMBL" id="KJD35734.1"/>
    </source>
</evidence>
<dbReference type="OrthoDB" id="709028at2"/>
<keyword evidence="1" id="KW-0472">Membrane</keyword>
<dbReference type="EMBL" id="JTDW01000005">
    <property type="protein sequence ID" value="KJD35734.1"/>
    <property type="molecule type" value="Genomic_DNA"/>
</dbReference>
<dbReference type="PATRIC" id="fig|1435349.4.peg.2649"/>
<keyword evidence="1" id="KW-0812">Transmembrane</keyword>
<name>A0A0D7W9E9_9FLAO</name>
<dbReference type="Proteomes" id="UP000032578">
    <property type="component" value="Unassembled WGS sequence"/>
</dbReference>
<reference evidence="2 3" key="1">
    <citation type="submission" date="2014-11" db="EMBL/GenBank/DDBJ databases">
        <title>Tamlana sedimentorum sp. nov., isolated from shallow sand sediments of the Sea of Japan.</title>
        <authorList>
            <person name="Romanenko L.A."/>
        </authorList>
    </citation>
    <scope>NUCLEOTIDE SEQUENCE [LARGE SCALE GENOMIC DNA]</scope>
    <source>
        <strain evidence="2 3">JCM 19808</strain>
    </source>
</reference>
<dbReference type="STRING" id="1435349.PW52_08320"/>
<sequence length="211" mass="24831">MDELDLLKKSWNKPQQDHKKLSVNDIYPMLHKKSSSIVKTLFYISIAEFVFWLLINAIPIFYNDEHKQKLEALYQNDTLLTAITFLTYAIILVFIYLLYKSYQSISVTDSAKKLMENILKTRKIIKYYVLYNLIMAAVSLAIGFYYVLHNDVNLTDKMAHINNWQLIALYAGIGIVIILFVGVIWLFYRLIYGLLLKRLNQNYNELKQLDN</sequence>
<evidence type="ECO:0000313" key="3">
    <source>
        <dbReference type="Proteomes" id="UP000032578"/>
    </source>
</evidence>